<dbReference type="EMBL" id="JAFIDN010000016">
    <property type="protein sequence ID" value="MBP3193882.1"/>
    <property type="molecule type" value="Genomic_DNA"/>
</dbReference>
<protein>
    <submittedName>
        <fullName evidence="1">HAD hydrolase-like protein</fullName>
    </submittedName>
</protein>
<keyword evidence="1" id="KW-0378">Hydrolase</keyword>
<dbReference type="Proteomes" id="UP000673975">
    <property type="component" value="Unassembled WGS sequence"/>
</dbReference>
<dbReference type="InterPro" id="IPR023198">
    <property type="entry name" value="PGP-like_dom2"/>
</dbReference>
<reference evidence="1" key="1">
    <citation type="submission" date="2021-02" db="EMBL/GenBank/DDBJ databases">
        <title>Natronogracilivirga saccharolytica gen. nov. sp. nov. a new anaerobic, haloalkiliphilic carbohydrate-fermenting bacterium from soda lake and proposing of Cyclonatronumiaceae fam. nov. in the phylum Balneolaeota.</title>
        <authorList>
            <person name="Zhilina T.N."/>
            <person name="Sorokin D.Y."/>
            <person name="Zavarzina D.G."/>
            <person name="Toshchakov S.V."/>
            <person name="Kublanov I.V."/>
        </authorList>
    </citation>
    <scope>NUCLEOTIDE SEQUENCE</scope>
    <source>
        <strain evidence="1">Z-1702</strain>
    </source>
</reference>
<accession>A0A8J7RM36</accession>
<dbReference type="Pfam" id="PF13419">
    <property type="entry name" value="HAD_2"/>
    <property type="match status" value="1"/>
</dbReference>
<dbReference type="InterPro" id="IPR023214">
    <property type="entry name" value="HAD_sf"/>
</dbReference>
<dbReference type="AlphaFoldDB" id="A0A8J7RM36"/>
<dbReference type="InterPro" id="IPR036412">
    <property type="entry name" value="HAD-like_sf"/>
</dbReference>
<dbReference type="InterPro" id="IPR041492">
    <property type="entry name" value="HAD_2"/>
</dbReference>
<proteinExistence type="predicted"/>
<organism evidence="1 2">
    <name type="scientific">Natronogracilivirga saccharolytica</name>
    <dbReference type="NCBI Taxonomy" id="2812953"/>
    <lineage>
        <taxon>Bacteria</taxon>
        <taxon>Pseudomonadati</taxon>
        <taxon>Balneolota</taxon>
        <taxon>Balneolia</taxon>
        <taxon>Balneolales</taxon>
        <taxon>Cyclonatronaceae</taxon>
        <taxon>Natronogracilivirga</taxon>
    </lineage>
</organism>
<gene>
    <name evidence="1" type="ORF">NATSA_14490</name>
</gene>
<dbReference type="GO" id="GO:0016787">
    <property type="term" value="F:hydrolase activity"/>
    <property type="evidence" value="ECO:0007669"/>
    <property type="project" value="UniProtKB-KW"/>
</dbReference>
<comment type="caution">
    <text evidence="1">The sequence shown here is derived from an EMBL/GenBank/DDBJ whole genome shotgun (WGS) entry which is preliminary data.</text>
</comment>
<dbReference type="SUPFAM" id="SSF56784">
    <property type="entry name" value="HAD-like"/>
    <property type="match status" value="1"/>
</dbReference>
<sequence>MSSDKPTEVLKKLKIQHEFFIGIDSDGCVFDTMEIKHKECFIPNIIKHWNLQAVSKYARDAAEFVNLYSKWRGINRFPALVMSFDLLREWDEVKKRGRSIPEVPELRKFIDSGRPLSNSSFKEYIEEVGTNDELKTALEWSNAVNQTVDDMVYGMPPFPYVRESLEKMNGTADMMVVSATPTDALEKEWSENEIDNQVRLIAGQEMGPKKQHLQLAATGKYKPEHILMIGDAPGDMNAAKANNALFYPIMPGNEDASWQRFYDEASDRFIRGEYAGSYEENLIQEFLDILPDTPPWKR</sequence>
<name>A0A8J7RM36_9BACT</name>
<evidence type="ECO:0000313" key="2">
    <source>
        <dbReference type="Proteomes" id="UP000673975"/>
    </source>
</evidence>
<dbReference type="Gene3D" id="3.40.50.1000">
    <property type="entry name" value="HAD superfamily/HAD-like"/>
    <property type="match status" value="1"/>
</dbReference>
<dbReference type="Gene3D" id="1.10.150.240">
    <property type="entry name" value="Putative phosphatase, domain 2"/>
    <property type="match status" value="1"/>
</dbReference>
<evidence type="ECO:0000313" key="1">
    <source>
        <dbReference type="EMBL" id="MBP3193882.1"/>
    </source>
</evidence>
<keyword evidence="2" id="KW-1185">Reference proteome</keyword>